<reference evidence="2 3" key="1">
    <citation type="submission" date="2024-08" db="EMBL/GenBank/DDBJ databases">
        <title>Genome mining of Saccharopolyspora cebuensis PGLac3 from Nigerian medicinal plant.</title>
        <authorList>
            <person name="Ezeobiora C.E."/>
            <person name="Igbokwe N.H."/>
            <person name="Amin D.H."/>
            <person name="Mendie U.E."/>
        </authorList>
    </citation>
    <scope>NUCLEOTIDE SEQUENCE [LARGE SCALE GENOMIC DNA]</scope>
    <source>
        <strain evidence="2 3">PGLac3</strain>
    </source>
</reference>
<name>A0ABV4CGP9_9PSEU</name>
<keyword evidence="1" id="KW-1133">Transmembrane helix</keyword>
<sequence>MTDPATGVMVWCATVLVVALALSLTATLSIPRDPDWWVLLRGIAAGKRAQLRRLLRGGRRG</sequence>
<evidence type="ECO:0000313" key="2">
    <source>
        <dbReference type="EMBL" id="MEY8040280.1"/>
    </source>
</evidence>
<accession>A0ABV4CGP9</accession>
<protein>
    <submittedName>
        <fullName evidence="2">Uncharacterized protein</fullName>
    </submittedName>
</protein>
<proteinExistence type="predicted"/>
<evidence type="ECO:0000313" key="3">
    <source>
        <dbReference type="Proteomes" id="UP001564626"/>
    </source>
</evidence>
<keyword evidence="3" id="KW-1185">Reference proteome</keyword>
<organism evidence="2 3">
    <name type="scientific">Saccharopolyspora cebuensis</name>
    <dbReference type="NCBI Taxonomy" id="418759"/>
    <lineage>
        <taxon>Bacteria</taxon>
        <taxon>Bacillati</taxon>
        <taxon>Actinomycetota</taxon>
        <taxon>Actinomycetes</taxon>
        <taxon>Pseudonocardiales</taxon>
        <taxon>Pseudonocardiaceae</taxon>
        <taxon>Saccharopolyspora</taxon>
    </lineage>
</organism>
<comment type="caution">
    <text evidence="2">The sequence shown here is derived from an EMBL/GenBank/DDBJ whole genome shotgun (WGS) entry which is preliminary data.</text>
</comment>
<feature type="transmembrane region" description="Helical" evidence="1">
    <location>
        <begin position="6"/>
        <end position="30"/>
    </location>
</feature>
<evidence type="ECO:0000256" key="1">
    <source>
        <dbReference type="SAM" id="Phobius"/>
    </source>
</evidence>
<dbReference type="Proteomes" id="UP001564626">
    <property type="component" value="Unassembled WGS sequence"/>
</dbReference>
<dbReference type="RefSeq" id="WP_345365690.1">
    <property type="nucleotide sequence ID" value="NZ_BAABII010000016.1"/>
</dbReference>
<gene>
    <name evidence="2" type="ORF">AB8O55_12820</name>
</gene>
<dbReference type="EMBL" id="JBGEHV010000019">
    <property type="protein sequence ID" value="MEY8040280.1"/>
    <property type="molecule type" value="Genomic_DNA"/>
</dbReference>
<keyword evidence="1" id="KW-0812">Transmembrane</keyword>
<keyword evidence="1" id="KW-0472">Membrane</keyword>